<dbReference type="Proteomes" id="UP000694925">
    <property type="component" value="Unplaced"/>
</dbReference>
<dbReference type="KEGG" id="ccal:113464597"/>
<feature type="region of interest" description="Disordered" evidence="1">
    <location>
        <begin position="30"/>
        <end position="49"/>
    </location>
</feature>
<protein>
    <submittedName>
        <fullName evidence="3">Uncharacterized protein LOC113464597</fullName>
    </submittedName>
</protein>
<evidence type="ECO:0000313" key="3">
    <source>
        <dbReference type="RefSeq" id="XP_026670986.1"/>
    </source>
</evidence>
<organism evidence="2 3">
    <name type="scientific">Ceratina calcarata</name>
    <dbReference type="NCBI Taxonomy" id="156304"/>
    <lineage>
        <taxon>Eukaryota</taxon>
        <taxon>Metazoa</taxon>
        <taxon>Ecdysozoa</taxon>
        <taxon>Arthropoda</taxon>
        <taxon>Hexapoda</taxon>
        <taxon>Insecta</taxon>
        <taxon>Pterygota</taxon>
        <taxon>Neoptera</taxon>
        <taxon>Endopterygota</taxon>
        <taxon>Hymenoptera</taxon>
        <taxon>Apocrita</taxon>
        <taxon>Aculeata</taxon>
        <taxon>Apoidea</taxon>
        <taxon>Anthophila</taxon>
        <taxon>Apidae</taxon>
        <taxon>Ceratina</taxon>
        <taxon>Zadontomerus</taxon>
    </lineage>
</organism>
<gene>
    <name evidence="3" type="primary">LOC113464597</name>
</gene>
<dbReference type="GeneID" id="113464597"/>
<name>A0AAJ7WC54_9HYME</name>
<sequence>MDPCDRRSRTRTSLRPNKYILRVVQPREKLEIEQPRQDTGRGGGLSDRSTRPFLRSIYVQQRCGFAMKRRALAGNNGPRKRTKLTRIVSITNPIRFYHLWKTRTLRVYGASRRKRGGSRAVSKNSRNALRDFDLVCAYKWQGFVVFFCPSGRFTVRNYRKRNP</sequence>
<reference evidence="3" key="1">
    <citation type="submission" date="2025-08" db="UniProtKB">
        <authorList>
            <consortium name="RefSeq"/>
        </authorList>
    </citation>
    <scope>IDENTIFICATION</scope>
    <source>
        <tissue evidence="3">Whole body</tissue>
    </source>
</reference>
<proteinExistence type="predicted"/>
<feature type="compositionally biased region" description="Basic and acidic residues" evidence="1">
    <location>
        <begin position="30"/>
        <end position="39"/>
    </location>
</feature>
<accession>A0AAJ7WC54</accession>
<evidence type="ECO:0000313" key="2">
    <source>
        <dbReference type="Proteomes" id="UP000694925"/>
    </source>
</evidence>
<dbReference type="AlphaFoldDB" id="A0AAJ7WC54"/>
<keyword evidence="2" id="KW-1185">Reference proteome</keyword>
<evidence type="ECO:0000256" key="1">
    <source>
        <dbReference type="SAM" id="MobiDB-lite"/>
    </source>
</evidence>
<dbReference type="RefSeq" id="XP_026670986.1">
    <property type="nucleotide sequence ID" value="XM_026815185.1"/>
</dbReference>